<keyword evidence="1" id="KW-0378">Hydrolase</keyword>
<keyword evidence="4" id="KW-1185">Reference proteome</keyword>
<sequence>MRLSDAELSSTIYQPLNPEIRSHLDPEYAAFHDKYIQYVEPDHVRPWDSVSTRTRVPFPPGGSAPVPVKDVKDIELEHCTVRVFWPTGERPANGWPVFVWYHGGGWAIGGIQSENDFYTSCVIVTVGYRLAPEHPYPAAVDDSLEALIWVHSEDGSRELDIDNARIAIGGTSAGGNLSLVTCLNASIFPTPIPLVFQMLIIPVIDNTATTDTVWRSRQHAPWLSPARMTWYRNMYLTAASDAYNWSASPNLAPPDLLSKLPPSWIAVAEQDVLAPEALDFADRVSSLGIKVDVKIYPGMTHTILAMNGVLSQGKQLVADAAQVLREAFADNSAQRT</sequence>
<dbReference type="eggNOG" id="KOG1515">
    <property type="taxonomic scope" value="Eukaryota"/>
</dbReference>
<evidence type="ECO:0000259" key="2">
    <source>
        <dbReference type="Pfam" id="PF07859"/>
    </source>
</evidence>
<dbReference type="InterPro" id="IPR029058">
    <property type="entry name" value="AB_hydrolase_fold"/>
</dbReference>
<organism evidence="3 4">
    <name type="scientific">Capronia coronata CBS 617.96</name>
    <dbReference type="NCBI Taxonomy" id="1182541"/>
    <lineage>
        <taxon>Eukaryota</taxon>
        <taxon>Fungi</taxon>
        <taxon>Dikarya</taxon>
        <taxon>Ascomycota</taxon>
        <taxon>Pezizomycotina</taxon>
        <taxon>Eurotiomycetes</taxon>
        <taxon>Chaetothyriomycetidae</taxon>
        <taxon>Chaetothyriales</taxon>
        <taxon>Herpotrichiellaceae</taxon>
        <taxon>Capronia</taxon>
    </lineage>
</organism>
<name>W9YWZ4_9EURO</name>
<gene>
    <name evidence="3" type="ORF">A1O1_02194</name>
</gene>
<dbReference type="OrthoDB" id="408631at2759"/>
<dbReference type="InterPro" id="IPR013094">
    <property type="entry name" value="AB_hydrolase_3"/>
</dbReference>
<comment type="caution">
    <text evidence="3">The sequence shown here is derived from an EMBL/GenBank/DDBJ whole genome shotgun (WGS) entry which is preliminary data.</text>
</comment>
<protein>
    <recommendedName>
        <fullName evidence="2">Alpha/beta hydrolase fold-3 domain-containing protein</fullName>
    </recommendedName>
</protein>
<dbReference type="AlphaFoldDB" id="W9YWZ4"/>
<dbReference type="Gene3D" id="3.40.50.1820">
    <property type="entry name" value="alpha/beta hydrolase"/>
    <property type="match status" value="1"/>
</dbReference>
<dbReference type="STRING" id="1182541.W9YWZ4"/>
<feature type="domain" description="Alpha/beta hydrolase fold-3" evidence="2">
    <location>
        <begin position="98"/>
        <end position="303"/>
    </location>
</feature>
<dbReference type="HOGENOM" id="CLU_012494_6_2_1"/>
<dbReference type="PANTHER" id="PTHR48081:SF8">
    <property type="entry name" value="ALPHA_BETA HYDROLASE FOLD-3 DOMAIN-CONTAINING PROTEIN-RELATED"/>
    <property type="match status" value="1"/>
</dbReference>
<dbReference type="InterPro" id="IPR050300">
    <property type="entry name" value="GDXG_lipolytic_enzyme"/>
</dbReference>
<evidence type="ECO:0000313" key="4">
    <source>
        <dbReference type="Proteomes" id="UP000019484"/>
    </source>
</evidence>
<dbReference type="Pfam" id="PF07859">
    <property type="entry name" value="Abhydrolase_3"/>
    <property type="match status" value="1"/>
</dbReference>
<proteinExistence type="predicted"/>
<dbReference type="PANTHER" id="PTHR48081">
    <property type="entry name" value="AB HYDROLASE SUPERFAMILY PROTEIN C4A8.06C"/>
    <property type="match status" value="1"/>
</dbReference>
<dbReference type="Proteomes" id="UP000019484">
    <property type="component" value="Unassembled WGS sequence"/>
</dbReference>
<evidence type="ECO:0000256" key="1">
    <source>
        <dbReference type="ARBA" id="ARBA00022801"/>
    </source>
</evidence>
<dbReference type="SUPFAM" id="SSF53474">
    <property type="entry name" value="alpha/beta-Hydrolases"/>
    <property type="match status" value="1"/>
</dbReference>
<reference evidence="3 4" key="1">
    <citation type="submission" date="2013-03" db="EMBL/GenBank/DDBJ databases">
        <title>The Genome Sequence of Capronia coronata CBS 617.96.</title>
        <authorList>
            <consortium name="The Broad Institute Genomics Platform"/>
            <person name="Cuomo C."/>
            <person name="de Hoog S."/>
            <person name="Gorbushina A."/>
            <person name="Walker B."/>
            <person name="Young S.K."/>
            <person name="Zeng Q."/>
            <person name="Gargeya S."/>
            <person name="Fitzgerald M."/>
            <person name="Haas B."/>
            <person name="Abouelleil A."/>
            <person name="Allen A.W."/>
            <person name="Alvarado L."/>
            <person name="Arachchi H.M."/>
            <person name="Berlin A.M."/>
            <person name="Chapman S.B."/>
            <person name="Gainer-Dewar J."/>
            <person name="Goldberg J."/>
            <person name="Griggs A."/>
            <person name="Gujja S."/>
            <person name="Hansen M."/>
            <person name="Howarth C."/>
            <person name="Imamovic A."/>
            <person name="Ireland A."/>
            <person name="Larimer J."/>
            <person name="McCowan C."/>
            <person name="Murphy C."/>
            <person name="Pearson M."/>
            <person name="Poon T.W."/>
            <person name="Priest M."/>
            <person name="Roberts A."/>
            <person name="Saif S."/>
            <person name="Shea T."/>
            <person name="Sisk P."/>
            <person name="Sykes S."/>
            <person name="Wortman J."/>
            <person name="Nusbaum C."/>
            <person name="Birren B."/>
        </authorList>
    </citation>
    <scope>NUCLEOTIDE SEQUENCE [LARGE SCALE GENOMIC DNA]</scope>
    <source>
        <strain evidence="3 4">CBS 617.96</strain>
    </source>
</reference>
<dbReference type="RefSeq" id="XP_007721295.1">
    <property type="nucleotide sequence ID" value="XM_007723105.1"/>
</dbReference>
<evidence type="ECO:0000313" key="3">
    <source>
        <dbReference type="EMBL" id="EXJ93801.1"/>
    </source>
</evidence>
<dbReference type="EMBL" id="AMWN01000002">
    <property type="protein sequence ID" value="EXJ93801.1"/>
    <property type="molecule type" value="Genomic_DNA"/>
</dbReference>
<accession>W9YWZ4</accession>
<dbReference type="GO" id="GO:0016787">
    <property type="term" value="F:hydrolase activity"/>
    <property type="evidence" value="ECO:0007669"/>
    <property type="project" value="UniProtKB-KW"/>
</dbReference>
<dbReference type="GeneID" id="19157094"/>